<dbReference type="PANTHER" id="PTHR30055">
    <property type="entry name" value="HTH-TYPE TRANSCRIPTIONAL REGULATOR RUTR"/>
    <property type="match status" value="1"/>
</dbReference>
<dbReference type="InterPro" id="IPR049484">
    <property type="entry name" value="Rv0078-like_C"/>
</dbReference>
<dbReference type="AlphaFoldDB" id="A0A1G9K9B0"/>
<evidence type="ECO:0000256" key="4">
    <source>
        <dbReference type="PROSITE-ProRule" id="PRU00335"/>
    </source>
</evidence>
<accession>A0A1G9K9B0</accession>
<dbReference type="PROSITE" id="PS50977">
    <property type="entry name" value="HTH_TETR_2"/>
    <property type="match status" value="1"/>
</dbReference>
<keyword evidence="1" id="KW-0805">Transcription regulation</keyword>
<gene>
    <name evidence="6" type="ORF">SAMN04488074_11175</name>
</gene>
<feature type="DNA-binding region" description="H-T-H motif" evidence="4">
    <location>
        <begin position="35"/>
        <end position="54"/>
    </location>
</feature>
<dbReference type="RefSeq" id="WP_090008495.1">
    <property type="nucleotide sequence ID" value="NZ_FNET01000011.1"/>
</dbReference>
<keyword evidence="3" id="KW-0804">Transcription</keyword>
<dbReference type="GO" id="GO:0000976">
    <property type="term" value="F:transcription cis-regulatory region binding"/>
    <property type="evidence" value="ECO:0007669"/>
    <property type="project" value="TreeGrafter"/>
</dbReference>
<evidence type="ECO:0000259" key="5">
    <source>
        <dbReference type="PROSITE" id="PS50977"/>
    </source>
</evidence>
<dbReference type="Pfam" id="PF21351">
    <property type="entry name" value="TetR_C_41"/>
    <property type="match status" value="1"/>
</dbReference>
<dbReference type="PANTHER" id="PTHR30055:SF234">
    <property type="entry name" value="HTH-TYPE TRANSCRIPTIONAL REGULATOR BETI"/>
    <property type="match status" value="1"/>
</dbReference>
<dbReference type="InterPro" id="IPR001647">
    <property type="entry name" value="HTH_TetR"/>
</dbReference>
<evidence type="ECO:0000313" key="7">
    <source>
        <dbReference type="Proteomes" id="UP000199682"/>
    </source>
</evidence>
<dbReference type="SUPFAM" id="SSF46689">
    <property type="entry name" value="Homeodomain-like"/>
    <property type="match status" value="1"/>
</dbReference>
<feature type="domain" description="HTH tetR-type" evidence="5">
    <location>
        <begin position="12"/>
        <end position="72"/>
    </location>
</feature>
<dbReference type="GO" id="GO:0003700">
    <property type="term" value="F:DNA-binding transcription factor activity"/>
    <property type="evidence" value="ECO:0007669"/>
    <property type="project" value="TreeGrafter"/>
</dbReference>
<name>A0A1G9K9B0_9PSEU</name>
<dbReference type="InterPro" id="IPR050109">
    <property type="entry name" value="HTH-type_TetR-like_transc_reg"/>
</dbReference>
<dbReference type="InterPro" id="IPR009057">
    <property type="entry name" value="Homeodomain-like_sf"/>
</dbReference>
<evidence type="ECO:0000256" key="2">
    <source>
        <dbReference type="ARBA" id="ARBA00023125"/>
    </source>
</evidence>
<dbReference type="PRINTS" id="PR00455">
    <property type="entry name" value="HTHTETR"/>
</dbReference>
<sequence length="203" mass="21415">MTVKRLRERQAEATRELLVTIARELFVEQGFAATAIDEIVQRAGLAKGALYHHFGGKDALFKAVFEVVLDETAEAVLSAAVAEDDPWDAVRAGLSAFLDACLQPAFRRIVIIDSVAVMAANSWEGGMEGIELPMLRVVLTPLVASGALPGVTVDPLAHVALGGLYGSALYIAKAADPQAARAEAEVVIDVVLRGVRAVATGQP</sequence>
<dbReference type="Proteomes" id="UP000199682">
    <property type="component" value="Unassembled WGS sequence"/>
</dbReference>
<reference evidence="7" key="1">
    <citation type="submission" date="2016-10" db="EMBL/GenBank/DDBJ databases">
        <authorList>
            <person name="Varghese N."/>
            <person name="Submissions S."/>
        </authorList>
    </citation>
    <scope>NUCLEOTIDE SEQUENCE [LARGE SCALE GENOMIC DNA]</scope>
    <source>
        <strain evidence="7">DSM 44796</strain>
    </source>
</reference>
<proteinExistence type="predicted"/>
<protein>
    <submittedName>
        <fullName evidence="6">Transcriptional regulator, TetR family</fullName>
    </submittedName>
</protein>
<dbReference type="Gene3D" id="1.10.357.10">
    <property type="entry name" value="Tetracycline Repressor, domain 2"/>
    <property type="match status" value="1"/>
</dbReference>
<dbReference type="Pfam" id="PF00440">
    <property type="entry name" value="TetR_N"/>
    <property type="match status" value="1"/>
</dbReference>
<evidence type="ECO:0000256" key="1">
    <source>
        <dbReference type="ARBA" id="ARBA00023015"/>
    </source>
</evidence>
<organism evidence="6 7">
    <name type="scientific">Lentzea albidocapillata subsp. violacea</name>
    <dbReference type="NCBI Taxonomy" id="128104"/>
    <lineage>
        <taxon>Bacteria</taxon>
        <taxon>Bacillati</taxon>
        <taxon>Actinomycetota</taxon>
        <taxon>Actinomycetes</taxon>
        <taxon>Pseudonocardiales</taxon>
        <taxon>Pseudonocardiaceae</taxon>
        <taxon>Lentzea</taxon>
    </lineage>
</organism>
<evidence type="ECO:0000313" key="6">
    <source>
        <dbReference type="EMBL" id="SDL46317.1"/>
    </source>
</evidence>
<evidence type="ECO:0000256" key="3">
    <source>
        <dbReference type="ARBA" id="ARBA00023163"/>
    </source>
</evidence>
<keyword evidence="2 4" id="KW-0238">DNA-binding</keyword>
<dbReference type="EMBL" id="FNET01000011">
    <property type="protein sequence ID" value="SDL46317.1"/>
    <property type="molecule type" value="Genomic_DNA"/>
</dbReference>